<proteinExistence type="predicted"/>
<evidence type="ECO:0000313" key="8">
    <source>
        <dbReference type="Proteomes" id="UP000521868"/>
    </source>
</evidence>
<keyword evidence="4 6" id="KW-1133">Transmembrane helix</keyword>
<keyword evidence="5 6" id="KW-0472">Membrane</keyword>
<comment type="caution">
    <text evidence="7">The sequence shown here is derived from an EMBL/GenBank/DDBJ whole genome shotgun (WGS) entry which is preliminary data.</text>
</comment>
<evidence type="ECO:0000256" key="5">
    <source>
        <dbReference type="ARBA" id="ARBA00023136"/>
    </source>
</evidence>
<dbReference type="AlphaFoldDB" id="A0A7X6DHK7"/>
<keyword evidence="2" id="KW-1003">Cell membrane</keyword>
<name>A0A7X6DHK7_9BURK</name>
<dbReference type="Pfam" id="PF03626">
    <property type="entry name" value="COX4_pro"/>
    <property type="match status" value="1"/>
</dbReference>
<keyword evidence="8" id="KW-1185">Reference proteome</keyword>
<comment type="subcellular location">
    <subcellularLocation>
        <location evidence="1">Cell membrane</location>
        <topology evidence="1">Multi-pass membrane protein</topology>
    </subcellularLocation>
</comment>
<dbReference type="RefSeq" id="WP_168108425.1">
    <property type="nucleotide sequence ID" value="NZ_VTOX01000005.1"/>
</dbReference>
<evidence type="ECO:0000256" key="6">
    <source>
        <dbReference type="SAM" id="Phobius"/>
    </source>
</evidence>
<dbReference type="InterPro" id="IPR005171">
    <property type="entry name" value="Cyt_c_oxidase_su4_prok"/>
</dbReference>
<keyword evidence="3 6" id="KW-0812">Transmembrane</keyword>
<accession>A0A7X6DHK7</accession>
<gene>
    <name evidence="7" type="ORF">RAMLITH_15870</name>
</gene>
<organism evidence="7 8">
    <name type="scientific">Ramlibacter lithotrophicus</name>
    <dbReference type="NCBI Taxonomy" id="2606681"/>
    <lineage>
        <taxon>Bacteria</taxon>
        <taxon>Pseudomonadati</taxon>
        <taxon>Pseudomonadota</taxon>
        <taxon>Betaproteobacteria</taxon>
        <taxon>Burkholderiales</taxon>
        <taxon>Comamonadaceae</taxon>
        <taxon>Ramlibacter</taxon>
    </lineage>
</organism>
<reference evidence="7 8" key="1">
    <citation type="journal article" date="2020" name="Nature">
        <title>Bacterial chemolithoautotrophy via manganese oxidation.</title>
        <authorList>
            <person name="Yu H."/>
            <person name="Leadbetter J.R."/>
        </authorList>
    </citation>
    <scope>NUCLEOTIDE SEQUENCE [LARGE SCALE GENOMIC DNA]</scope>
    <source>
        <strain evidence="7 8">RBP-1</strain>
    </source>
</reference>
<evidence type="ECO:0000256" key="1">
    <source>
        <dbReference type="ARBA" id="ARBA00004651"/>
    </source>
</evidence>
<feature type="transmembrane region" description="Helical" evidence="6">
    <location>
        <begin position="59"/>
        <end position="79"/>
    </location>
</feature>
<protein>
    <submittedName>
        <fullName evidence="7">Cytochrome C oxidase subunit IV</fullName>
    </submittedName>
</protein>
<dbReference type="GO" id="GO:0005886">
    <property type="term" value="C:plasma membrane"/>
    <property type="evidence" value="ECO:0007669"/>
    <property type="project" value="UniProtKB-SubCell"/>
</dbReference>
<evidence type="ECO:0000256" key="3">
    <source>
        <dbReference type="ARBA" id="ARBA00022692"/>
    </source>
</evidence>
<feature type="transmembrane region" description="Helical" evidence="6">
    <location>
        <begin position="85"/>
        <end position="106"/>
    </location>
</feature>
<dbReference type="EMBL" id="VTOX01000005">
    <property type="protein sequence ID" value="NKE67303.1"/>
    <property type="molecule type" value="Genomic_DNA"/>
</dbReference>
<dbReference type="Proteomes" id="UP000521868">
    <property type="component" value="Unassembled WGS sequence"/>
</dbReference>
<evidence type="ECO:0000256" key="2">
    <source>
        <dbReference type="ARBA" id="ARBA00022475"/>
    </source>
</evidence>
<evidence type="ECO:0000313" key="7">
    <source>
        <dbReference type="EMBL" id="NKE67303.1"/>
    </source>
</evidence>
<evidence type="ECO:0000256" key="4">
    <source>
        <dbReference type="ARBA" id="ARBA00022989"/>
    </source>
</evidence>
<feature type="transmembrane region" description="Helical" evidence="6">
    <location>
        <begin position="29"/>
        <end position="47"/>
    </location>
</feature>
<sequence length="131" mass="14480">MEHTEHAPAPPAGERRSADVHGQQHPLGVYFKIWGLLFVLSAASYAVDYFQLQGLLRWSLIIVFMLLKAGLIVAVFMHMMWERLALVYAILVPPLLLVTLVGIGALEADYTFLTRGTFFAPAGEQAATPAR</sequence>